<evidence type="ECO:0000313" key="1">
    <source>
        <dbReference type="EMBL" id="KER27616.1"/>
    </source>
</evidence>
<dbReference type="KEGG" id="ovi:T265_05340"/>
<reference evidence="1 2" key="1">
    <citation type="submission" date="2013-11" db="EMBL/GenBank/DDBJ databases">
        <title>Opisthorchis viverrini - life in the bile duct.</title>
        <authorList>
            <person name="Young N.D."/>
            <person name="Nagarajan N."/>
            <person name="Lin S.J."/>
            <person name="Korhonen P.K."/>
            <person name="Jex A.R."/>
            <person name="Hall R.S."/>
            <person name="Safavi-Hemami H."/>
            <person name="Kaewkong W."/>
            <person name="Bertrand D."/>
            <person name="Gao S."/>
            <person name="Seet Q."/>
            <person name="Wongkham S."/>
            <person name="Teh B.T."/>
            <person name="Wongkham C."/>
            <person name="Intapan P.M."/>
            <person name="Maleewong W."/>
            <person name="Yang X."/>
            <person name="Hu M."/>
            <person name="Wang Z."/>
            <person name="Hofmann A."/>
            <person name="Sternberg P.W."/>
            <person name="Tan P."/>
            <person name="Wang J."/>
            <person name="Gasser R.B."/>
        </authorList>
    </citation>
    <scope>NUCLEOTIDE SEQUENCE [LARGE SCALE GENOMIC DNA]</scope>
</reference>
<dbReference type="PANTHER" id="PTHR47027">
    <property type="entry name" value="REVERSE TRANSCRIPTASE DOMAIN-CONTAINING PROTEIN"/>
    <property type="match status" value="1"/>
</dbReference>
<dbReference type="GeneID" id="20319522"/>
<name>A0A074ZKQ5_OPIVI</name>
<evidence type="ECO:0000313" key="2">
    <source>
        <dbReference type="Proteomes" id="UP000054324"/>
    </source>
</evidence>
<dbReference type="CTD" id="20319522"/>
<sequence length="244" mass="27735">MQCRWTVSKTLADNIVLIFKEEGKAQVFLEELTKVIPSFGMNFAPIQCKVMLVDMRSLNTPLTIQGEVLKVVEHFTCLGSCISSDCSVTDEVNARICKARAAFANLRHLWRQSDLSLNLKGRVYQAAVWAILLCGSELRRLHVIDNRCLRTIARVGWCPRIHNEAVRKRVFGCATGTSIEEYVQHQKLCWLRTCVTYAEPSFAEESAVFHAQFRLPVKSQIWSTESDAVTPFLDRTTKNKIVQL</sequence>
<proteinExistence type="predicted"/>
<dbReference type="Proteomes" id="UP000054324">
    <property type="component" value="Unassembled WGS sequence"/>
</dbReference>
<dbReference type="PANTHER" id="PTHR47027:SF20">
    <property type="entry name" value="REVERSE TRANSCRIPTASE-LIKE PROTEIN WITH RNA-DIRECTED DNA POLYMERASE DOMAIN"/>
    <property type="match status" value="1"/>
</dbReference>
<accession>A0A074ZKQ5</accession>
<keyword evidence="2" id="KW-1185">Reference proteome</keyword>
<dbReference type="OrthoDB" id="10493504at2759"/>
<protein>
    <submittedName>
        <fullName evidence="1">Uncharacterized protein</fullName>
    </submittedName>
</protein>
<dbReference type="STRING" id="6198.A0A074ZKQ5"/>
<dbReference type="AlphaFoldDB" id="A0A074ZKQ5"/>
<dbReference type="EMBL" id="KL596718">
    <property type="protein sequence ID" value="KER27616.1"/>
    <property type="molecule type" value="Genomic_DNA"/>
</dbReference>
<gene>
    <name evidence="1" type="ORF">T265_05340</name>
</gene>
<organism evidence="1 2">
    <name type="scientific">Opisthorchis viverrini</name>
    <name type="common">Southeast Asian liver fluke</name>
    <dbReference type="NCBI Taxonomy" id="6198"/>
    <lineage>
        <taxon>Eukaryota</taxon>
        <taxon>Metazoa</taxon>
        <taxon>Spiralia</taxon>
        <taxon>Lophotrochozoa</taxon>
        <taxon>Platyhelminthes</taxon>
        <taxon>Trematoda</taxon>
        <taxon>Digenea</taxon>
        <taxon>Opisthorchiida</taxon>
        <taxon>Opisthorchiata</taxon>
        <taxon>Opisthorchiidae</taxon>
        <taxon>Opisthorchis</taxon>
    </lineage>
</organism>
<dbReference type="RefSeq" id="XP_009168595.1">
    <property type="nucleotide sequence ID" value="XM_009170331.1"/>
</dbReference>